<dbReference type="Gene3D" id="3.90.1200.10">
    <property type="match status" value="1"/>
</dbReference>
<feature type="domain" description="Aminoglycoside phosphotransferase" evidence="7">
    <location>
        <begin position="136"/>
        <end position="411"/>
    </location>
</feature>
<comment type="similarity">
    <text evidence="2">Belongs to the AIM9 family.</text>
</comment>
<evidence type="ECO:0000256" key="1">
    <source>
        <dbReference type="ARBA" id="ARBA00004173"/>
    </source>
</evidence>
<evidence type="ECO:0000313" key="8">
    <source>
        <dbReference type="EMBL" id="KAL2824568.1"/>
    </source>
</evidence>
<evidence type="ECO:0000256" key="4">
    <source>
        <dbReference type="ARBA" id="ARBA00022946"/>
    </source>
</evidence>
<comment type="caution">
    <text evidence="8">The sequence shown here is derived from an EMBL/GenBank/DDBJ whole genome shotgun (WGS) entry which is preliminary data.</text>
</comment>
<comment type="subcellular location">
    <subcellularLocation>
        <location evidence="1">Mitochondrion</location>
    </subcellularLocation>
</comment>
<dbReference type="Pfam" id="PF01636">
    <property type="entry name" value="APH"/>
    <property type="match status" value="1"/>
</dbReference>
<evidence type="ECO:0000256" key="5">
    <source>
        <dbReference type="ARBA" id="ARBA00023128"/>
    </source>
</evidence>
<evidence type="ECO:0000259" key="7">
    <source>
        <dbReference type="Pfam" id="PF01636"/>
    </source>
</evidence>
<evidence type="ECO:0000313" key="9">
    <source>
        <dbReference type="Proteomes" id="UP001610446"/>
    </source>
</evidence>
<evidence type="ECO:0000256" key="2">
    <source>
        <dbReference type="ARBA" id="ARBA00005543"/>
    </source>
</evidence>
<keyword evidence="5" id="KW-0496">Mitochondrion</keyword>
<dbReference type="InterPro" id="IPR002575">
    <property type="entry name" value="Aminoglycoside_PTrfase"/>
</dbReference>
<dbReference type="InterPro" id="IPR011009">
    <property type="entry name" value="Kinase-like_dom_sf"/>
</dbReference>
<name>A0ABR4I9Y6_9EURO</name>
<evidence type="ECO:0000256" key="3">
    <source>
        <dbReference type="ARBA" id="ARBA00016197"/>
    </source>
</evidence>
<dbReference type="Gene3D" id="3.30.200.20">
    <property type="entry name" value="Phosphorylase Kinase, domain 1"/>
    <property type="match status" value="1"/>
</dbReference>
<gene>
    <name evidence="8" type="ORF">BJY01DRAFT_230436</name>
</gene>
<keyword evidence="9" id="KW-1185">Reference proteome</keyword>
<accession>A0ABR4I9Y6</accession>
<sequence length="611" mass="69062">MNPNRRLTSYGPIIIMRALGPSRHLSRSLSKPSPTKAGPCRLPHPYHANSPKQALTQWTRHFHVTARIQHSSGPELVGQNLSQPDSLFACTSTRWLINEEHELQQRYVTFDFDELCRTAARQVSDTAKCVRVSKWDGNSNKAFTLTMDDSSEVIAKLPCQNAGPRVLTTESEVATMRFLESKTSIPVPHVFAWSSDAANPVGAEYIIMEKMPGVPLNETWDAMSMEDRHKIIDQVLQFEKELCGICFPAYGALYLRGALPASVRQDLLPADVDREARFCIGPSCRRYWWEGGYGNMWDQVLSQKFGPWEYLLEYALATTQRETARIANSPTSVQKELSKFDTSQLPDEYKTLLEKLRKALPALSQHPAVLDVAHPALWHTDLHPGNIFVSPSTQTQITGIIDWQSAHIAPLFTQTRFPSFLAPPKGYKSGPDQPALPDNFEALSADEQGEAKREHERAVLSKYYELSVRRENELVFDAVSLTRWLWEPFVIAQLGDLGSLVPLRECLTRLSEGWSSSLGLEGTCPYEPPAAYAERARHAVQKEKFENLELLWDLARTGLLTNEAGWVPRERWEATLKVNRELYTVFMEAMSGEMDAEAARRLWPFPPPPTE</sequence>
<feature type="non-terminal residue" evidence="8">
    <location>
        <position position="1"/>
    </location>
</feature>
<proteinExistence type="inferred from homology"/>
<evidence type="ECO:0000256" key="6">
    <source>
        <dbReference type="ARBA" id="ARBA00031849"/>
    </source>
</evidence>
<protein>
    <recommendedName>
        <fullName evidence="3">Altered inheritance of mitochondria protein 9, mitochondrial</fullName>
    </recommendedName>
    <alternativeName>
        <fullName evidence="6">Found in mitochondrial proteome protein 29</fullName>
    </alternativeName>
</protein>
<dbReference type="PANTHER" id="PTHR36091:SF1">
    <property type="entry name" value="ALTERED INHERITANCE OF MITOCHONDRIA PROTEIN 9, MITOCHONDRIAL"/>
    <property type="match status" value="1"/>
</dbReference>
<dbReference type="Proteomes" id="UP001610446">
    <property type="component" value="Unassembled WGS sequence"/>
</dbReference>
<organism evidence="8 9">
    <name type="scientific">Aspergillus pseudoustus</name>
    <dbReference type="NCBI Taxonomy" id="1810923"/>
    <lineage>
        <taxon>Eukaryota</taxon>
        <taxon>Fungi</taxon>
        <taxon>Dikarya</taxon>
        <taxon>Ascomycota</taxon>
        <taxon>Pezizomycotina</taxon>
        <taxon>Eurotiomycetes</taxon>
        <taxon>Eurotiomycetidae</taxon>
        <taxon>Eurotiales</taxon>
        <taxon>Aspergillaceae</taxon>
        <taxon>Aspergillus</taxon>
        <taxon>Aspergillus subgen. Nidulantes</taxon>
    </lineage>
</organism>
<dbReference type="InterPro" id="IPR051035">
    <property type="entry name" value="Mito_inheritance_9"/>
</dbReference>
<keyword evidence="4" id="KW-0809">Transit peptide</keyword>
<dbReference type="PANTHER" id="PTHR36091">
    <property type="entry name" value="ALTERED INHERITANCE OF MITOCHONDRIA PROTEIN 9, MITOCHONDRIAL"/>
    <property type="match status" value="1"/>
</dbReference>
<dbReference type="SUPFAM" id="SSF56112">
    <property type="entry name" value="Protein kinase-like (PK-like)"/>
    <property type="match status" value="1"/>
</dbReference>
<reference evidence="8 9" key="1">
    <citation type="submission" date="2024-07" db="EMBL/GenBank/DDBJ databases">
        <title>Section-level genome sequencing and comparative genomics of Aspergillus sections Usti and Cavernicolus.</title>
        <authorList>
            <consortium name="Lawrence Berkeley National Laboratory"/>
            <person name="Nybo J.L."/>
            <person name="Vesth T.C."/>
            <person name="Theobald S."/>
            <person name="Frisvad J.C."/>
            <person name="Larsen T.O."/>
            <person name="Kjaerboelling I."/>
            <person name="Rothschild-Mancinelli K."/>
            <person name="Lyhne E.K."/>
            <person name="Kogle M.E."/>
            <person name="Barry K."/>
            <person name="Clum A."/>
            <person name="Na H."/>
            <person name="Ledsgaard L."/>
            <person name="Lin J."/>
            <person name="Lipzen A."/>
            <person name="Kuo A."/>
            <person name="Riley R."/>
            <person name="Mondo S."/>
            <person name="Labutti K."/>
            <person name="Haridas S."/>
            <person name="Pangalinan J."/>
            <person name="Salamov A.A."/>
            <person name="Simmons B.A."/>
            <person name="Magnuson J.K."/>
            <person name="Chen J."/>
            <person name="Drula E."/>
            <person name="Henrissat B."/>
            <person name="Wiebenga A."/>
            <person name="Lubbers R.J."/>
            <person name="Gomes A.C."/>
            <person name="Makela M.R."/>
            <person name="Stajich J."/>
            <person name="Grigoriev I.V."/>
            <person name="Mortensen U.H."/>
            <person name="De Vries R.P."/>
            <person name="Baker S.E."/>
            <person name="Andersen M.R."/>
        </authorList>
    </citation>
    <scope>NUCLEOTIDE SEQUENCE [LARGE SCALE GENOMIC DNA]</scope>
    <source>
        <strain evidence="8 9">CBS 123904</strain>
    </source>
</reference>
<dbReference type="EMBL" id="JBFXLU010000548">
    <property type="protein sequence ID" value="KAL2824568.1"/>
    <property type="molecule type" value="Genomic_DNA"/>
</dbReference>